<dbReference type="Gene3D" id="3.40.640.10">
    <property type="entry name" value="Type I PLP-dependent aspartate aminotransferase-like (Major domain)"/>
    <property type="match status" value="1"/>
</dbReference>
<keyword evidence="3 10" id="KW-0963">Cytoplasm</keyword>
<dbReference type="GO" id="GO:0006520">
    <property type="term" value="P:amino acid metabolic process"/>
    <property type="evidence" value="ECO:0007669"/>
    <property type="project" value="InterPro"/>
</dbReference>
<dbReference type="SUPFAM" id="SSF53383">
    <property type="entry name" value="PLP-dependent transferases"/>
    <property type="match status" value="1"/>
</dbReference>
<comment type="function">
    <text evidence="10">Master enzyme that delivers sulfur to a number of partners involved in Fe-S cluster assembly, tRNA modification or cofactor biosynthesis. Catalyzes the removal of elemental sulfur atoms from cysteine to produce alanine. Functions as a sulfur delivery protein for Fe-S cluster synthesis onto IscU, an Fe-S scaffold assembly protein, as well as other S acceptor proteins.</text>
</comment>
<accession>A0A858BW39</accession>
<dbReference type="GO" id="GO:0051537">
    <property type="term" value="F:2 iron, 2 sulfur cluster binding"/>
    <property type="evidence" value="ECO:0007669"/>
    <property type="project" value="UniProtKB-UniRule"/>
</dbReference>
<dbReference type="PANTHER" id="PTHR11601:SF34">
    <property type="entry name" value="CYSTEINE DESULFURASE"/>
    <property type="match status" value="1"/>
</dbReference>
<keyword evidence="4 10" id="KW-0808">Transferase</keyword>
<dbReference type="GO" id="GO:0044571">
    <property type="term" value="P:[2Fe-2S] cluster assembly"/>
    <property type="evidence" value="ECO:0007669"/>
    <property type="project" value="UniProtKB-UniRule"/>
</dbReference>
<dbReference type="PIRSF" id="PIRSF005572">
    <property type="entry name" value="NifS"/>
    <property type="match status" value="1"/>
</dbReference>
<dbReference type="InterPro" id="IPR010240">
    <property type="entry name" value="Cys_deSase_IscS"/>
</dbReference>
<dbReference type="EC" id="2.8.1.7" evidence="10"/>
<evidence type="ECO:0000259" key="12">
    <source>
        <dbReference type="Pfam" id="PF00266"/>
    </source>
</evidence>
<dbReference type="PANTHER" id="PTHR11601">
    <property type="entry name" value="CYSTEINE DESULFURYLASE FAMILY MEMBER"/>
    <property type="match status" value="1"/>
</dbReference>
<feature type="binding site" evidence="10">
    <location>
        <begin position="199"/>
        <end position="201"/>
    </location>
    <ligand>
        <name>pyridoxal 5'-phosphate</name>
        <dbReference type="ChEBI" id="CHEBI:597326"/>
    </ligand>
</feature>
<dbReference type="HAMAP" id="MF_00331">
    <property type="entry name" value="Cys_desulf_IscS"/>
    <property type="match status" value="1"/>
</dbReference>
<comment type="similarity">
    <text evidence="2 10">Belongs to the class-V pyridoxal-phosphate-dependent aminotransferase family. NifS/IscS subfamily.</text>
</comment>
<dbReference type="InterPro" id="IPR020578">
    <property type="entry name" value="Aminotrans_V_PyrdxlP_BS"/>
</dbReference>
<feature type="binding site" evidence="10">
    <location>
        <position position="179"/>
    </location>
    <ligand>
        <name>pyridoxal 5'-phosphate</name>
        <dbReference type="ChEBI" id="CHEBI:597326"/>
    </ligand>
</feature>
<dbReference type="Proteomes" id="UP000466848">
    <property type="component" value="Chromosome"/>
</dbReference>
<evidence type="ECO:0000256" key="6">
    <source>
        <dbReference type="ARBA" id="ARBA00022898"/>
    </source>
</evidence>
<dbReference type="GO" id="GO:0046872">
    <property type="term" value="F:metal ion binding"/>
    <property type="evidence" value="ECO:0007669"/>
    <property type="project" value="UniProtKB-KW"/>
</dbReference>
<evidence type="ECO:0000256" key="9">
    <source>
        <dbReference type="ARBA" id="ARBA00050776"/>
    </source>
</evidence>
<dbReference type="InterPro" id="IPR000192">
    <property type="entry name" value="Aminotrans_V_dom"/>
</dbReference>
<dbReference type="NCBIfam" id="NF002806">
    <property type="entry name" value="PRK02948.1"/>
    <property type="match status" value="1"/>
</dbReference>
<feature type="domain" description="Aminotransferase class V" evidence="12">
    <location>
        <begin position="4"/>
        <end position="366"/>
    </location>
</feature>
<feature type="modified residue" description="N6-(pyridoxal phosphate)lysine" evidence="10">
    <location>
        <position position="202"/>
    </location>
</feature>
<feature type="active site" description="Cysteine persulfide intermediate" evidence="10">
    <location>
        <position position="325"/>
    </location>
</feature>
<dbReference type="PROSITE" id="PS00595">
    <property type="entry name" value="AA_TRANSFER_CLASS_5"/>
    <property type="match status" value="1"/>
</dbReference>
<comment type="subunit">
    <text evidence="10">Homodimer. Forms a heterotetramer with IscU, interacts with other sulfur acceptors.</text>
</comment>
<comment type="pathway">
    <text evidence="10">Cofactor biosynthesis; iron-sulfur cluster biosynthesis.</text>
</comment>
<keyword evidence="5 10" id="KW-0479">Metal-binding</keyword>
<evidence type="ECO:0000256" key="8">
    <source>
        <dbReference type="ARBA" id="ARBA00023014"/>
    </source>
</evidence>
<comment type="subcellular location">
    <subcellularLocation>
        <location evidence="10">Cytoplasm</location>
    </subcellularLocation>
</comment>
<evidence type="ECO:0000256" key="3">
    <source>
        <dbReference type="ARBA" id="ARBA00022490"/>
    </source>
</evidence>
<keyword evidence="10" id="KW-0001">2Fe-2S</keyword>
<evidence type="ECO:0000313" key="14">
    <source>
        <dbReference type="Proteomes" id="UP000466848"/>
    </source>
</evidence>
<dbReference type="InterPro" id="IPR015424">
    <property type="entry name" value="PyrdxlP-dep_Trfase"/>
</dbReference>
<comment type="catalytic activity">
    <reaction evidence="9 10">
        <text>(sulfur carrier)-H + L-cysteine = (sulfur carrier)-SH + L-alanine</text>
        <dbReference type="Rhea" id="RHEA:43892"/>
        <dbReference type="Rhea" id="RHEA-COMP:14737"/>
        <dbReference type="Rhea" id="RHEA-COMP:14739"/>
        <dbReference type="ChEBI" id="CHEBI:29917"/>
        <dbReference type="ChEBI" id="CHEBI:35235"/>
        <dbReference type="ChEBI" id="CHEBI:57972"/>
        <dbReference type="ChEBI" id="CHEBI:64428"/>
        <dbReference type="EC" id="2.8.1.7"/>
    </reaction>
</comment>
<dbReference type="InterPro" id="IPR015422">
    <property type="entry name" value="PyrdxlP-dep_Trfase_small"/>
</dbReference>
<comment type="cofactor">
    <cofactor evidence="1 10 11">
        <name>pyridoxal 5'-phosphate</name>
        <dbReference type="ChEBI" id="CHEBI:597326"/>
    </cofactor>
</comment>
<evidence type="ECO:0000256" key="10">
    <source>
        <dbReference type="HAMAP-Rule" id="MF_00331"/>
    </source>
</evidence>
<dbReference type="AlphaFoldDB" id="A0A858BW39"/>
<dbReference type="Gene3D" id="1.10.260.50">
    <property type="match status" value="1"/>
</dbReference>
<feature type="binding site" description="via persulfide group" evidence="10">
    <location>
        <position position="325"/>
    </location>
    <ligand>
        <name>[2Fe-2S] cluster</name>
        <dbReference type="ChEBI" id="CHEBI:190135"/>
        <note>ligand shared with IscU</note>
    </ligand>
</feature>
<keyword evidence="14" id="KW-1185">Reference proteome</keyword>
<dbReference type="UniPathway" id="UPA00266"/>
<feature type="binding site" evidence="10">
    <location>
        <position position="151"/>
    </location>
    <ligand>
        <name>pyridoxal 5'-phosphate</name>
        <dbReference type="ChEBI" id="CHEBI:597326"/>
    </ligand>
</feature>
<dbReference type="GO" id="GO:0031071">
    <property type="term" value="F:cysteine desulfurase activity"/>
    <property type="evidence" value="ECO:0007669"/>
    <property type="project" value="UniProtKB-UniRule"/>
</dbReference>
<keyword evidence="6 10" id="KW-0663">Pyridoxal phosphate</keyword>
<evidence type="ECO:0000256" key="4">
    <source>
        <dbReference type="ARBA" id="ARBA00022679"/>
    </source>
</evidence>
<dbReference type="RefSeq" id="WP_163066625.1">
    <property type="nucleotide sequence ID" value="NZ_CP048649.1"/>
</dbReference>
<evidence type="ECO:0000256" key="5">
    <source>
        <dbReference type="ARBA" id="ARBA00022723"/>
    </source>
</evidence>
<feature type="binding site" evidence="10">
    <location>
        <position position="237"/>
    </location>
    <ligand>
        <name>pyridoxal 5'-phosphate</name>
        <dbReference type="ChEBI" id="CHEBI:597326"/>
    </ligand>
</feature>
<gene>
    <name evidence="13" type="primary">nifS</name>
    <name evidence="10" type="synonym">iscS</name>
    <name evidence="13" type="ORF">Ami103574_08690</name>
</gene>
<dbReference type="InterPro" id="IPR015421">
    <property type="entry name" value="PyrdxlP-dep_Trfase_major"/>
</dbReference>
<dbReference type="KEGG" id="abut:Ami103574_08690"/>
<evidence type="ECO:0000256" key="11">
    <source>
        <dbReference type="RuleBase" id="RU004504"/>
    </source>
</evidence>
<reference evidence="13 14" key="1">
    <citation type="submission" date="2020-02" db="EMBL/GenBank/DDBJ databases">
        <authorList>
            <person name="Kim Y.B."/>
            <person name="Roh S.W."/>
        </authorList>
    </citation>
    <scope>NUCLEOTIDE SEQUENCE [LARGE SCALE GENOMIC DNA]</scope>
    <source>
        <strain evidence="13 14">DSM 103574</strain>
    </source>
</reference>
<organism evidence="13 14">
    <name type="scientific">Aminipila butyrica</name>
    <dbReference type="NCBI Taxonomy" id="433296"/>
    <lineage>
        <taxon>Bacteria</taxon>
        <taxon>Bacillati</taxon>
        <taxon>Bacillota</taxon>
        <taxon>Clostridia</taxon>
        <taxon>Peptostreptococcales</taxon>
        <taxon>Anaerovoracaceae</taxon>
        <taxon>Aminipila</taxon>
    </lineage>
</organism>
<evidence type="ECO:0000313" key="13">
    <source>
        <dbReference type="EMBL" id="QIB69399.1"/>
    </source>
</evidence>
<evidence type="ECO:0000256" key="2">
    <source>
        <dbReference type="ARBA" id="ARBA00006490"/>
    </source>
</evidence>
<dbReference type="InterPro" id="IPR016454">
    <property type="entry name" value="Cysteine_dSase"/>
</dbReference>
<protein>
    <recommendedName>
        <fullName evidence="10">Cysteine desulfurase IscS</fullName>
        <ecNumber evidence="10">2.8.1.7</ecNumber>
    </recommendedName>
</protein>
<dbReference type="Pfam" id="PF00266">
    <property type="entry name" value="Aminotran_5"/>
    <property type="match status" value="1"/>
</dbReference>
<evidence type="ECO:0000256" key="7">
    <source>
        <dbReference type="ARBA" id="ARBA00023004"/>
    </source>
</evidence>
<dbReference type="NCBIfam" id="TIGR03402">
    <property type="entry name" value="FeS_nifS"/>
    <property type="match status" value="1"/>
</dbReference>
<keyword evidence="8 10" id="KW-0411">Iron-sulfur</keyword>
<proteinExistence type="inferred from homology"/>
<dbReference type="FunFam" id="3.40.640.10:FF:000084">
    <property type="entry name" value="IscS-like cysteine desulfurase"/>
    <property type="match status" value="1"/>
</dbReference>
<feature type="binding site" evidence="10">
    <location>
        <begin position="71"/>
        <end position="72"/>
    </location>
    <ligand>
        <name>pyridoxal 5'-phosphate</name>
        <dbReference type="ChEBI" id="CHEBI:597326"/>
    </ligand>
</feature>
<name>A0A858BW39_9FIRM</name>
<dbReference type="GO" id="GO:0030170">
    <property type="term" value="F:pyridoxal phosphate binding"/>
    <property type="evidence" value="ECO:0007669"/>
    <property type="project" value="UniProtKB-UniRule"/>
</dbReference>
<dbReference type="GO" id="GO:1990221">
    <property type="term" value="C:L-cysteine desulfurase complex"/>
    <property type="evidence" value="ECO:0007669"/>
    <property type="project" value="UniProtKB-ARBA"/>
</dbReference>
<dbReference type="Gene3D" id="3.90.1150.10">
    <property type="entry name" value="Aspartate Aminotransferase, domain 1"/>
    <property type="match status" value="1"/>
</dbReference>
<dbReference type="InterPro" id="IPR017772">
    <property type="entry name" value="Cys_deSase_NifS_bac/arc"/>
</dbReference>
<keyword evidence="7 10" id="KW-0408">Iron</keyword>
<dbReference type="EMBL" id="CP048649">
    <property type="protein sequence ID" value="QIB69399.1"/>
    <property type="molecule type" value="Genomic_DNA"/>
</dbReference>
<evidence type="ECO:0000256" key="1">
    <source>
        <dbReference type="ARBA" id="ARBA00001933"/>
    </source>
</evidence>
<sequence length="389" mass="42319">MRQVYLDYSATTPVKEDVLKEMIPYFTENFGNPSSLYTIGAASKEAIEKARTQVAKLIHAQEKELFFTSSGTEADNWAVLGAADTLKAKGNHIITTKIEHHAMLHSCEYLEKHGYEVTYLDVKPDGRVDPEALKAAITDKTILISIMFVNNEIGTVEPIKELAAIAKERGILFHTDAVQALGNVPIDVKDLGVDLMSISAHKIYGPKGIGALYIRKGVKLSNFIHGGGQESKKRAGTENLPGIVGFGKAAELAGENLDSHVAKISGLRDYFIDQITSKIENVTVNGSREFRHPGNANLTFEFIEGEAMLLYLDLRGIAVSTGSACSSASLSPSHVLSAIGVPVENIHGSLRFTVGDFTTKEDLDYVVTELVEVVNKLRNISSISKTKGW</sequence>